<evidence type="ECO:0000256" key="2">
    <source>
        <dbReference type="ARBA" id="ARBA00013161"/>
    </source>
</evidence>
<dbReference type="HAMAP" id="MF_00140_B">
    <property type="entry name" value="Trp_tRNA_synth_B"/>
    <property type="match status" value="1"/>
</dbReference>
<evidence type="ECO:0000256" key="7">
    <source>
        <dbReference type="ARBA" id="ARBA00023146"/>
    </source>
</evidence>
<evidence type="ECO:0000256" key="5">
    <source>
        <dbReference type="ARBA" id="ARBA00022840"/>
    </source>
</evidence>
<keyword evidence="4 10" id="KW-0547">Nucleotide-binding</keyword>
<sequence length="381" mass="43245">NKLLPSLRVKVFSSPSRGYPKATSSGRGFLLWGRLSIFASEFDNQEKMTNKPTVLSGIRPTGYLHLGNYFGAVRNFVRMQEDFNCYFFIADIHSLTTHPTPKDLQSGVKQVLAEYLACGIDPEKATIYIQSDVPEVTELYTILNMNAYLGELERTTSFKDKARQQPENVNAGLLTYPVLMAADIIIHKANFVPVGKDQEQNLEMARKFAKRFNRMYKNDVFPIPRPYTFDGKDMIKVPGLDGSGKMGKSEGNAINLFEEPKSIRKKVMRAVTDAGPTEMNQEKPEPVQNLFTLMEIVSEPDTVRHFNELYNKCEIRYGDMKKQLAEDIIKYTTPIRERIIAILEDDTYLAKVAKRGAEKARESAAKTLQEVKNVVGFKKLF</sequence>
<evidence type="ECO:0000256" key="10">
    <source>
        <dbReference type="RuleBase" id="RU363036"/>
    </source>
</evidence>
<comment type="catalytic activity">
    <reaction evidence="8">
        <text>tRNA(Trp) + L-tryptophan + ATP = L-tryptophyl-tRNA(Trp) + AMP + diphosphate + H(+)</text>
        <dbReference type="Rhea" id="RHEA:24080"/>
        <dbReference type="Rhea" id="RHEA-COMP:9671"/>
        <dbReference type="Rhea" id="RHEA-COMP:9705"/>
        <dbReference type="ChEBI" id="CHEBI:15378"/>
        <dbReference type="ChEBI" id="CHEBI:30616"/>
        <dbReference type="ChEBI" id="CHEBI:33019"/>
        <dbReference type="ChEBI" id="CHEBI:57912"/>
        <dbReference type="ChEBI" id="CHEBI:78442"/>
        <dbReference type="ChEBI" id="CHEBI:78535"/>
        <dbReference type="ChEBI" id="CHEBI:456215"/>
        <dbReference type="EC" id="6.1.1.2"/>
    </reaction>
</comment>
<dbReference type="FunFam" id="1.10.240.10:FF:000005">
    <property type="entry name" value="Tryptophan--tRNA ligase"/>
    <property type="match status" value="1"/>
</dbReference>
<dbReference type="Proteomes" id="UP000184050">
    <property type="component" value="Unassembled WGS sequence"/>
</dbReference>
<feature type="non-terminal residue" evidence="11">
    <location>
        <position position="1"/>
    </location>
</feature>
<dbReference type="AlphaFoldDB" id="A0A1M6FGB9"/>
<keyword evidence="3 10" id="KW-0436">Ligase</keyword>
<reference evidence="11 12" key="1">
    <citation type="submission" date="2016-11" db="EMBL/GenBank/DDBJ databases">
        <authorList>
            <person name="Jaros S."/>
            <person name="Januszkiewicz K."/>
            <person name="Wedrychowicz H."/>
        </authorList>
    </citation>
    <scope>NUCLEOTIDE SEQUENCE [LARGE SCALE GENOMIC DNA]</scope>
    <source>
        <strain evidence="11 12">DSM 27063</strain>
    </source>
</reference>
<evidence type="ECO:0000256" key="4">
    <source>
        <dbReference type="ARBA" id="ARBA00022741"/>
    </source>
</evidence>
<evidence type="ECO:0000256" key="8">
    <source>
        <dbReference type="ARBA" id="ARBA00049929"/>
    </source>
</evidence>
<keyword evidence="12" id="KW-1185">Reference proteome</keyword>
<dbReference type="GO" id="GO:0006436">
    <property type="term" value="P:tryptophanyl-tRNA aminoacylation"/>
    <property type="evidence" value="ECO:0007669"/>
    <property type="project" value="UniProtKB-UniRule"/>
</dbReference>
<dbReference type="InterPro" id="IPR002306">
    <property type="entry name" value="Trp-tRNA-ligase"/>
</dbReference>
<proteinExistence type="inferred from homology"/>
<dbReference type="InterPro" id="IPR014729">
    <property type="entry name" value="Rossmann-like_a/b/a_fold"/>
</dbReference>
<dbReference type="NCBIfam" id="TIGR00233">
    <property type="entry name" value="trpS"/>
    <property type="match status" value="1"/>
</dbReference>
<dbReference type="EMBL" id="FQZE01000008">
    <property type="protein sequence ID" value="SHI96652.1"/>
    <property type="molecule type" value="Genomic_DNA"/>
</dbReference>
<comment type="similarity">
    <text evidence="1 10">Belongs to the class-I aminoacyl-tRNA synthetase family.</text>
</comment>
<dbReference type="InterPro" id="IPR001412">
    <property type="entry name" value="aa-tRNA-synth_I_CS"/>
</dbReference>
<name>A0A1M6FGB9_9BACT</name>
<dbReference type="EC" id="6.1.1.2" evidence="2 9"/>
<dbReference type="STRING" id="1168035.SAMN05444280_108156"/>
<dbReference type="GO" id="GO:0004830">
    <property type="term" value="F:tryptophan-tRNA ligase activity"/>
    <property type="evidence" value="ECO:0007669"/>
    <property type="project" value="UniProtKB-UniRule"/>
</dbReference>
<dbReference type="GO" id="GO:0005524">
    <property type="term" value="F:ATP binding"/>
    <property type="evidence" value="ECO:0007669"/>
    <property type="project" value="UniProtKB-KW"/>
</dbReference>
<dbReference type="Gene3D" id="3.40.50.620">
    <property type="entry name" value="HUPs"/>
    <property type="match status" value="1"/>
</dbReference>
<keyword evidence="7 10" id="KW-0030">Aminoacyl-tRNA synthetase</keyword>
<accession>A0A1M6FGB9</accession>
<dbReference type="GO" id="GO:0005829">
    <property type="term" value="C:cytosol"/>
    <property type="evidence" value="ECO:0007669"/>
    <property type="project" value="TreeGrafter"/>
</dbReference>
<dbReference type="InterPro" id="IPR050203">
    <property type="entry name" value="Trp-tRNA_synthetase"/>
</dbReference>
<dbReference type="InterPro" id="IPR024109">
    <property type="entry name" value="Trp-tRNA-ligase_bac-type"/>
</dbReference>
<dbReference type="InterPro" id="IPR002305">
    <property type="entry name" value="aa-tRNA-synth_Ic"/>
</dbReference>
<evidence type="ECO:0000256" key="6">
    <source>
        <dbReference type="ARBA" id="ARBA00022917"/>
    </source>
</evidence>
<dbReference type="PROSITE" id="PS00178">
    <property type="entry name" value="AA_TRNA_LIGASE_I"/>
    <property type="match status" value="1"/>
</dbReference>
<dbReference type="PANTHER" id="PTHR43766">
    <property type="entry name" value="TRYPTOPHAN--TRNA LIGASE, MITOCHONDRIAL"/>
    <property type="match status" value="1"/>
</dbReference>
<evidence type="ECO:0000313" key="12">
    <source>
        <dbReference type="Proteomes" id="UP000184050"/>
    </source>
</evidence>
<dbReference type="SUPFAM" id="SSF52374">
    <property type="entry name" value="Nucleotidylyl transferase"/>
    <property type="match status" value="1"/>
</dbReference>
<gene>
    <name evidence="11" type="ORF">SAMN05444280_108156</name>
</gene>
<organism evidence="11 12">
    <name type="scientific">Tangfeifania diversioriginum</name>
    <dbReference type="NCBI Taxonomy" id="1168035"/>
    <lineage>
        <taxon>Bacteria</taxon>
        <taxon>Pseudomonadati</taxon>
        <taxon>Bacteroidota</taxon>
        <taxon>Bacteroidia</taxon>
        <taxon>Marinilabiliales</taxon>
        <taxon>Prolixibacteraceae</taxon>
        <taxon>Tangfeifania</taxon>
    </lineage>
</organism>
<evidence type="ECO:0000256" key="1">
    <source>
        <dbReference type="ARBA" id="ARBA00005594"/>
    </source>
</evidence>
<dbReference type="Pfam" id="PF00579">
    <property type="entry name" value="tRNA-synt_1b"/>
    <property type="match status" value="1"/>
</dbReference>
<dbReference type="PANTHER" id="PTHR43766:SF1">
    <property type="entry name" value="TRYPTOPHAN--TRNA LIGASE, MITOCHONDRIAL"/>
    <property type="match status" value="1"/>
</dbReference>
<evidence type="ECO:0000256" key="3">
    <source>
        <dbReference type="ARBA" id="ARBA00022598"/>
    </source>
</evidence>
<keyword evidence="5 10" id="KW-0067">ATP-binding</keyword>
<dbReference type="Gene3D" id="1.10.240.10">
    <property type="entry name" value="Tyrosyl-Transfer RNA Synthetase"/>
    <property type="match status" value="1"/>
</dbReference>
<protein>
    <recommendedName>
        <fullName evidence="2 9">Tryptophan--tRNA ligase</fullName>
        <ecNumber evidence="2 9">6.1.1.2</ecNumber>
    </recommendedName>
</protein>
<dbReference type="CDD" id="cd00806">
    <property type="entry name" value="TrpRS_core"/>
    <property type="match status" value="1"/>
</dbReference>
<dbReference type="PRINTS" id="PR01039">
    <property type="entry name" value="TRNASYNTHTRP"/>
</dbReference>
<keyword evidence="6 10" id="KW-0648">Protein biosynthesis</keyword>
<evidence type="ECO:0000313" key="11">
    <source>
        <dbReference type="EMBL" id="SHI96652.1"/>
    </source>
</evidence>
<evidence type="ECO:0000256" key="9">
    <source>
        <dbReference type="NCBIfam" id="TIGR00233"/>
    </source>
</evidence>